<name>A0ACC0WX72_9ROSI</name>
<dbReference type="Proteomes" id="UP001163603">
    <property type="component" value="Chromosome 15"/>
</dbReference>
<organism evidence="1 2">
    <name type="scientific">Pistacia integerrima</name>
    <dbReference type="NCBI Taxonomy" id="434235"/>
    <lineage>
        <taxon>Eukaryota</taxon>
        <taxon>Viridiplantae</taxon>
        <taxon>Streptophyta</taxon>
        <taxon>Embryophyta</taxon>
        <taxon>Tracheophyta</taxon>
        <taxon>Spermatophyta</taxon>
        <taxon>Magnoliopsida</taxon>
        <taxon>eudicotyledons</taxon>
        <taxon>Gunneridae</taxon>
        <taxon>Pentapetalae</taxon>
        <taxon>rosids</taxon>
        <taxon>malvids</taxon>
        <taxon>Sapindales</taxon>
        <taxon>Anacardiaceae</taxon>
        <taxon>Pistacia</taxon>
    </lineage>
</organism>
<protein>
    <submittedName>
        <fullName evidence="1">Uncharacterized protein</fullName>
    </submittedName>
</protein>
<comment type="caution">
    <text evidence="1">The sequence shown here is derived from an EMBL/GenBank/DDBJ whole genome shotgun (WGS) entry which is preliminary data.</text>
</comment>
<evidence type="ECO:0000313" key="1">
    <source>
        <dbReference type="EMBL" id="KAJ0006827.1"/>
    </source>
</evidence>
<gene>
    <name evidence="1" type="ORF">Pint_29180</name>
</gene>
<reference evidence="2" key="1">
    <citation type="journal article" date="2023" name="G3 (Bethesda)">
        <title>Genome assembly and association tests identify interacting loci associated with vigor, precocity, and sex in interspecific pistachio rootstocks.</title>
        <authorList>
            <person name="Palmer W."/>
            <person name="Jacygrad E."/>
            <person name="Sagayaradj S."/>
            <person name="Cavanaugh K."/>
            <person name="Han R."/>
            <person name="Bertier L."/>
            <person name="Beede B."/>
            <person name="Kafkas S."/>
            <person name="Golino D."/>
            <person name="Preece J."/>
            <person name="Michelmore R."/>
        </authorList>
    </citation>
    <scope>NUCLEOTIDE SEQUENCE [LARGE SCALE GENOMIC DNA]</scope>
</reference>
<dbReference type="EMBL" id="CM047750">
    <property type="protein sequence ID" value="KAJ0006827.1"/>
    <property type="molecule type" value="Genomic_DNA"/>
</dbReference>
<sequence length="193" mass="21657">MQVHQVFVSVFVCVTSNMALRVVGFFILVCISIFSRSLTDASLEREKTLAMVKPDGVLGNYTDEIKRVILESGFNIFKEKISQLDEEQTATFYAEHSSKSFFSSLIKYMTSGPVLVMVLEKENAVADWRALIGPTDARKAKNTHPHSIRAMCGLDSEKNCVHGSDSLQSAQREISFFFNEMSSDEEVTTHDEL</sequence>
<evidence type="ECO:0000313" key="2">
    <source>
        <dbReference type="Proteomes" id="UP001163603"/>
    </source>
</evidence>
<keyword evidence="2" id="KW-1185">Reference proteome</keyword>
<proteinExistence type="predicted"/>
<accession>A0ACC0WX72</accession>